<proteinExistence type="predicted"/>
<evidence type="ECO:0000313" key="1">
    <source>
        <dbReference type="EMBL" id="RGD62060.1"/>
    </source>
</evidence>
<comment type="caution">
    <text evidence="1">The sequence shown here is derived from an EMBL/GenBank/DDBJ whole genome shotgun (WGS) entry which is preliminary data.</text>
</comment>
<dbReference type="Proteomes" id="UP000263377">
    <property type="component" value="Unassembled WGS sequence"/>
</dbReference>
<accession>A0A373A359</accession>
<keyword evidence="2" id="KW-1185">Reference proteome</keyword>
<name>A0A373A359_9ACTN</name>
<evidence type="ECO:0000313" key="2">
    <source>
        <dbReference type="Proteomes" id="UP000263377"/>
    </source>
</evidence>
<gene>
    <name evidence="1" type="ORF">DR950_33795</name>
</gene>
<reference evidence="1 2" key="1">
    <citation type="submission" date="2018-08" db="EMBL/GenBank/DDBJ databases">
        <title>Diversity &amp; Physiological Properties of Lignin-Decomposing Actinobacteria from Soil.</title>
        <authorList>
            <person name="Roh S.G."/>
            <person name="Kim S.B."/>
        </authorList>
    </citation>
    <scope>NUCLEOTIDE SEQUENCE [LARGE SCALE GENOMIC DNA]</scope>
    <source>
        <strain evidence="1 2">MMS17-GH009</strain>
    </source>
</reference>
<dbReference type="EMBL" id="QVIG01000001">
    <property type="protein sequence ID" value="RGD62060.1"/>
    <property type="molecule type" value="Genomic_DNA"/>
</dbReference>
<organism evidence="1 2">
    <name type="scientific">Kitasatospora xanthocidica</name>
    <dbReference type="NCBI Taxonomy" id="83382"/>
    <lineage>
        <taxon>Bacteria</taxon>
        <taxon>Bacillati</taxon>
        <taxon>Actinomycetota</taxon>
        <taxon>Actinomycetes</taxon>
        <taxon>Kitasatosporales</taxon>
        <taxon>Streptomycetaceae</taxon>
        <taxon>Kitasatospora</taxon>
    </lineage>
</organism>
<protein>
    <submittedName>
        <fullName evidence="1">Uncharacterized protein</fullName>
    </submittedName>
</protein>
<dbReference type="AlphaFoldDB" id="A0A373A359"/>
<sequence length="216" mass="20466">MTGGLVGVGFGPGVGLTSPVGDGDGFGTQALGPPVGDGVPTDGAVCTWVTVTVTVGTGAGVPCSPGCDGRAGAGLSSEATGTASAAGAASMAGVRVGSAGAGVGSAGAVGASVPSCTGDAVRLGATGVWADWAPGAGEAAGRLITSVPVMNPAPARPTAARVRRSRRRVTARRGRRAPSSAGASAGVVSFVIGLSPSSGRGFAAPGWQDQPRTKQT</sequence>